<organism evidence="2 3">
    <name type="scientific">Rubritalea tangerina</name>
    <dbReference type="NCBI Taxonomy" id="430798"/>
    <lineage>
        <taxon>Bacteria</taxon>
        <taxon>Pseudomonadati</taxon>
        <taxon>Verrucomicrobiota</taxon>
        <taxon>Verrucomicrobiia</taxon>
        <taxon>Verrucomicrobiales</taxon>
        <taxon>Rubritaleaceae</taxon>
        <taxon>Rubritalea</taxon>
    </lineage>
</organism>
<accession>A0ABW4Z7B4</accession>
<sequence>MKSFILTILLALSVFPAAEAKPLPYEKLIPVLSVLSHEKHGGSLYAPFYLKAKKHGIDLSTGEYHLAGPNGEVEKLKVIEISSITDAKKTEVDRHFEKKGYILRMLVPYDKAKYKDWRLKHSLGDGALDLAFKTPNLLE</sequence>
<proteinExistence type="predicted"/>
<name>A0ABW4Z7B4_9BACT</name>
<reference evidence="3" key="1">
    <citation type="journal article" date="2019" name="Int. J. Syst. Evol. Microbiol.">
        <title>The Global Catalogue of Microorganisms (GCM) 10K type strain sequencing project: providing services to taxonomists for standard genome sequencing and annotation.</title>
        <authorList>
            <consortium name="The Broad Institute Genomics Platform"/>
            <consortium name="The Broad Institute Genome Sequencing Center for Infectious Disease"/>
            <person name="Wu L."/>
            <person name="Ma J."/>
        </authorList>
    </citation>
    <scope>NUCLEOTIDE SEQUENCE [LARGE SCALE GENOMIC DNA]</scope>
    <source>
        <strain evidence="3">CCUG 57942</strain>
    </source>
</reference>
<protein>
    <submittedName>
        <fullName evidence="2">Uncharacterized protein</fullName>
    </submittedName>
</protein>
<keyword evidence="3" id="KW-1185">Reference proteome</keyword>
<evidence type="ECO:0000313" key="3">
    <source>
        <dbReference type="Proteomes" id="UP001597389"/>
    </source>
</evidence>
<gene>
    <name evidence="2" type="ORF">ACFSW8_02655</name>
</gene>
<dbReference type="Proteomes" id="UP001597389">
    <property type="component" value="Unassembled WGS sequence"/>
</dbReference>
<feature type="signal peptide" evidence="1">
    <location>
        <begin position="1"/>
        <end position="20"/>
    </location>
</feature>
<evidence type="ECO:0000313" key="2">
    <source>
        <dbReference type="EMBL" id="MFD2157794.1"/>
    </source>
</evidence>
<keyword evidence="1" id="KW-0732">Signal</keyword>
<comment type="caution">
    <text evidence="2">The sequence shown here is derived from an EMBL/GenBank/DDBJ whole genome shotgun (WGS) entry which is preliminary data.</text>
</comment>
<evidence type="ECO:0000256" key="1">
    <source>
        <dbReference type="SAM" id="SignalP"/>
    </source>
</evidence>
<feature type="chain" id="PRO_5046519356" evidence="1">
    <location>
        <begin position="21"/>
        <end position="139"/>
    </location>
</feature>
<dbReference type="RefSeq" id="WP_377177367.1">
    <property type="nucleotide sequence ID" value="NZ_JBHUJB010000012.1"/>
</dbReference>
<dbReference type="EMBL" id="JBHUJB010000012">
    <property type="protein sequence ID" value="MFD2157794.1"/>
    <property type="molecule type" value="Genomic_DNA"/>
</dbReference>